<comment type="similarity">
    <text evidence="1 3">Belongs to the short-chain dehydrogenases/reductases (SDR) family.</text>
</comment>
<dbReference type="PANTHER" id="PTHR24320:SF187">
    <property type="entry name" value="DEHYDROGENASE, PUTATIVE-RELATED"/>
    <property type="match status" value="1"/>
</dbReference>
<evidence type="ECO:0000313" key="4">
    <source>
        <dbReference type="EMBL" id="KAL3835474.1"/>
    </source>
</evidence>
<dbReference type="GO" id="GO:0016491">
    <property type="term" value="F:oxidoreductase activity"/>
    <property type="evidence" value="ECO:0007669"/>
    <property type="project" value="UniProtKB-KW"/>
</dbReference>
<reference evidence="4 5" key="1">
    <citation type="submission" date="2024-12" db="EMBL/GenBank/DDBJ databases">
        <title>The unique morphological basis and parallel evolutionary history of personate flowers in Penstemon.</title>
        <authorList>
            <person name="Depatie T.H."/>
            <person name="Wessinger C.A."/>
        </authorList>
    </citation>
    <scope>NUCLEOTIDE SEQUENCE [LARGE SCALE GENOMIC DNA]</scope>
    <source>
        <strain evidence="4">WTNN_2</strain>
        <tissue evidence="4">Leaf</tissue>
    </source>
</reference>
<evidence type="ECO:0000256" key="1">
    <source>
        <dbReference type="ARBA" id="ARBA00006484"/>
    </source>
</evidence>
<accession>A0ABD3TEQ8</accession>
<proteinExistence type="inferred from homology"/>
<organism evidence="4 5">
    <name type="scientific">Penstemon smallii</name>
    <dbReference type="NCBI Taxonomy" id="265156"/>
    <lineage>
        <taxon>Eukaryota</taxon>
        <taxon>Viridiplantae</taxon>
        <taxon>Streptophyta</taxon>
        <taxon>Embryophyta</taxon>
        <taxon>Tracheophyta</taxon>
        <taxon>Spermatophyta</taxon>
        <taxon>Magnoliopsida</taxon>
        <taxon>eudicotyledons</taxon>
        <taxon>Gunneridae</taxon>
        <taxon>Pentapetalae</taxon>
        <taxon>asterids</taxon>
        <taxon>lamiids</taxon>
        <taxon>Lamiales</taxon>
        <taxon>Plantaginaceae</taxon>
        <taxon>Cheloneae</taxon>
        <taxon>Penstemon</taxon>
    </lineage>
</organism>
<evidence type="ECO:0000256" key="2">
    <source>
        <dbReference type="ARBA" id="ARBA00023002"/>
    </source>
</evidence>
<dbReference type="AlphaFoldDB" id="A0ABD3TEQ8"/>
<name>A0ABD3TEQ8_9LAMI</name>
<dbReference type="Proteomes" id="UP001634393">
    <property type="component" value="Unassembled WGS sequence"/>
</dbReference>
<dbReference type="InterPro" id="IPR002347">
    <property type="entry name" value="SDR_fam"/>
</dbReference>
<dbReference type="PRINTS" id="PR00081">
    <property type="entry name" value="GDHRDH"/>
</dbReference>
<keyword evidence="2" id="KW-0560">Oxidoreductase</keyword>
<evidence type="ECO:0000313" key="5">
    <source>
        <dbReference type="Proteomes" id="UP001634393"/>
    </source>
</evidence>
<sequence>MKTDKAVTETKEDLSWYEWLKGLSILIYETIFQKLHSRHLPYPLPLPPLNGINCIVTGSTSGIGLEIARQMAQSGAHLIMAVRNPDAAQEIIKIWSKSNPIDAQIMELDLLSLESVVKFSETYNSKSKPLHLLINNAGIFNIGESQKLSKNGFESHLQVNHLGPALLSILLLPSLQKGSKSRIINVNSLMHCVGFVDTNDMNFIIGARNFTNLKAYSSSKLAQIMFFSELQKRLGLESGVISVICVDPGSVRTNVARKLPKVVQIAYHWIPFLFDALEGSRSAVFAATDDGVLKYCEELRNKGEAESCAYIACNCRPIRPSKEAYNVAVSGLVWEKTLDMIGLRSNAVDKIMEGKQVQCTYEAD</sequence>
<dbReference type="Gene3D" id="3.40.50.720">
    <property type="entry name" value="NAD(P)-binding Rossmann-like Domain"/>
    <property type="match status" value="1"/>
</dbReference>
<dbReference type="PANTHER" id="PTHR24320">
    <property type="entry name" value="RETINOL DEHYDROGENASE"/>
    <property type="match status" value="1"/>
</dbReference>
<dbReference type="SUPFAM" id="SSF51735">
    <property type="entry name" value="NAD(P)-binding Rossmann-fold domains"/>
    <property type="match status" value="1"/>
</dbReference>
<comment type="caution">
    <text evidence="4">The sequence shown here is derived from an EMBL/GenBank/DDBJ whole genome shotgun (WGS) entry which is preliminary data.</text>
</comment>
<gene>
    <name evidence="4" type="ORF">ACJIZ3_010210</name>
</gene>
<dbReference type="EMBL" id="JBJXBP010000004">
    <property type="protein sequence ID" value="KAL3835474.1"/>
    <property type="molecule type" value="Genomic_DNA"/>
</dbReference>
<keyword evidence="5" id="KW-1185">Reference proteome</keyword>
<dbReference type="PRINTS" id="PR00080">
    <property type="entry name" value="SDRFAMILY"/>
</dbReference>
<dbReference type="Pfam" id="PF00106">
    <property type="entry name" value="adh_short"/>
    <property type="match status" value="2"/>
</dbReference>
<dbReference type="InterPro" id="IPR036291">
    <property type="entry name" value="NAD(P)-bd_dom_sf"/>
</dbReference>
<protein>
    <submittedName>
        <fullName evidence="4">Uncharacterized protein</fullName>
    </submittedName>
</protein>
<evidence type="ECO:0000256" key="3">
    <source>
        <dbReference type="RuleBase" id="RU000363"/>
    </source>
</evidence>